<protein>
    <recommendedName>
        <fullName evidence="2">Antitoxin</fullName>
    </recommendedName>
</protein>
<evidence type="ECO:0000256" key="1">
    <source>
        <dbReference type="ARBA" id="ARBA00009981"/>
    </source>
</evidence>
<dbReference type="NCBIfam" id="TIGR01552">
    <property type="entry name" value="phd_fam"/>
    <property type="match status" value="1"/>
</dbReference>
<proteinExistence type="inferred from homology"/>
<accession>A0A178MCV7</accession>
<dbReference type="SUPFAM" id="SSF143120">
    <property type="entry name" value="YefM-like"/>
    <property type="match status" value="1"/>
</dbReference>
<comment type="caution">
    <text evidence="3">The sequence shown here is derived from an EMBL/GenBank/DDBJ whole genome shotgun (WGS) entry which is preliminary data.</text>
</comment>
<sequence>MHAWQVQDAKARFSELLRSAAAEGPQAITVRGRTTAVVMSQDEYERLKGRKPSLVEFLRASPLSGVDLDIERDRSPSRDIEL</sequence>
<dbReference type="AlphaFoldDB" id="A0A178MCV7"/>
<name>A0A178MCV7_9PROT</name>
<comment type="similarity">
    <text evidence="1 2">Belongs to the phD/YefM antitoxin family.</text>
</comment>
<dbReference type="InterPro" id="IPR036165">
    <property type="entry name" value="YefM-like_sf"/>
</dbReference>
<evidence type="ECO:0000256" key="2">
    <source>
        <dbReference type="RuleBase" id="RU362080"/>
    </source>
</evidence>
<dbReference type="EMBL" id="LWQU01000180">
    <property type="protein sequence ID" value="OAN45858.1"/>
    <property type="molecule type" value="Genomic_DNA"/>
</dbReference>
<dbReference type="InterPro" id="IPR051405">
    <property type="entry name" value="phD/YefM_antitoxin"/>
</dbReference>
<dbReference type="InterPro" id="IPR006442">
    <property type="entry name" value="Antitoxin_Phd/YefM"/>
</dbReference>
<gene>
    <name evidence="3" type="ORF">A6A05_16645</name>
</gene>
<dbReference type="PANTHER" id="PTHR33713">
    <property type="entry name" value="ANTITOXIN YAFN-RELATED"/>
    <property type="match status" value="1"/>
</dbReference>
<evidence type="ECO:0000313" key="4">
    <source>
        <dbReference type="Proteomes" id="UP000078543"/>
    </source>
</evidence>
<dbReference type="Pfam" id="PF02604">
    <property type="entry name" value="PhdYeFM_antitox"/>
    <property type="match status" value="1"/>
</dbReference>
<comment type="function">
    <text evidence="2">Antitoxin component of a type II toxin-antitoxin (TA) system.</text>
</comment>
<dbReference type="RefSeq" id="WP_068490561.1">
    <property type="nucleotide sequence ID" value="NZ_LWQU01000180.1"/>
</dbReference>
<evidence type="ECO:0000313" key="3">
    <source>
        <dbReference type="EMBL" id="OAN45858.1"/>
    </source>
</evidence>
<dbReference type="Proteomes" id="UP000078543">
    <property type="component" value="Unassembled WGS sequence"/>
</dbReference>
<reference evidence="3 4" key="1">
    <citation type="submission" date="2016-04" db="EMBL/GenBank/DDBJ databases">
        <title>Draft genome sequence of freshwater magnetotactic bacteria Magnetospirillum marisnigri SP-1 and Magnetospirillum moscoviense BB-1.</title>
        <authorList>
            <person name="Koziaeva V."/>
            <person name="Dziuba M.V."/>
            <person name="Ivanov T.M."/>
            <person name="Kuznetsov B."/>
            <person name="Grouzdev D.S."/>
        </authorList>
    </citation>
    <scope>NUCLEOTIDE SEQUENCE [LARGE SCALE GENOMIC DNA]</scope>
    <source>
        <strain evidence="3 4">BB-1</strain>
    </source>
</reference>
<dbReference type="OrthoDB" id="361531at2"/>
<dbReference type="PANTHER" id="PTHR33713:SF9">
    <property type="entry name" value="ANTITOXIN"/>
    <property type="match status" value="1"/>
</dbReference>
<keyword evidence="4" id="KW-1185">Reference proteome</keyword>
<dbReference type="Gene3D" id="3.40.1620.10">
    <property type="entry name" value="YefM-like domain"/>
    <property type="match status" value="1"/>
</dbReference>
<dbReference type="STRING" id="1437059.A6A05_16645"/>
<organism evidence="3 4">
    <name type="scientific">Magnetospirillum moscoviense</name>
    <dbReference type="NCBI Taxonomy" id="1437059"/>
    <lineage>
        <taxon>Bacteria</taxon>
        <taxon>Pseudomonadati</taxon>
        <taxon>Pseudomonadota</taxon>
        <taxon>Alphaproteobacteria</taxon>
        <taxon>Rhodospirillales</taxon>
        <taxon>Rhodospirillaceae</taxon>
        <taxon>Magnetospirillum</taxon>
    </lineage>
</organism>